<name>A0AAD7IIC5_9AGAR</name>
<evidence type="ECO:0000313" key="2">
    <source>
        <dbReference type="EMBL" id="KAJ7743804.1"/>
    </source>
</evidence>
<evidence type="ECO:0000313" key="3">
    <source>
        <dbReference type="Proteomes" id="UP001215598"/>
    </source>
</evidence>
<dbReference type="AlphaFoldDB" id="A0AAD7IIC5"/>
<dbReference type="PANTHER" id="PTHR35871:SF1">
    <property type="entry name" value="CXC1-LIKE CYSTEINE CLUSTER ASSOCIATED WITH KDZ TRANSPOSASES DOMAIN-CONTAINING PROTEIN"/>
    <property type="match status" value="1"/>
</dbReference>
<protein>
    <submittedName>
        <fullName evidence="2">Uncharacterized protein</fullName>
    </submittedName>
</protein>
<proteinExistence type="predicted"/>
<reference evidence="2" key="1">
    <citation type="submission" date="2023-03" db="EMBL/GenBank/DDBJ databases">
        <title>Massive genome expansion in bonnet fungi (Mycena s.s.) driven by repeated elements and novel gene families across ecological guilds.</title>
        <authorList>
            <consortium name="Lawrence Berkeley National Laboratory"/>
            <person name="Harder C.B."/>
            <person name="Miyauchi S."/>
            <person name="Viragh M."/>
            <person name="Kuo A."/>
            <person name="Thoen E."/>
            <person name="Andreopoulos B."/>
            <person name="Lu D."/>
            <person name="Skrede I."/>
            <person name="Drula E."/>
            <person name="Henrissat B."/>
            <person name="Morin E."/>
            <person name="Kohler A."/>
            <person name="Barry K."/>
            <person name="LaButti K."/>
            <person name="Morin E."/>
            <person name="Salamov A."/>
            <person name="Lipzen A."/>
            <person name="Mereny Z."/>
            <person name="Hegedus B."/>
            <person name="Baldrian P."/>
            <person name="Stursova M."/>
            <person name="Weitz H."/>
            <person name="Taylor A."/>
            <person name="Grigoriev I.V."/>
            <person name="Nagy L.G."/>
            <person name="Martin F."/>
            <person name="Kauserud H."/>
        </authorList>
    </citation>
    <scope>NUCLEOTIDE SEQUENCE</scope>
    <source>
        <strain evidence="2">CBHHK182m</strain>
    </source>
</reference>
<dbReference type="EMBL" id="JARKIB010000089">
    <property type="protein sequence ID" value="KAJ7743804.1"/>
    <property type="molecule type" value="Genomic_DNA"/>
</dbReference>
<gene>
    <name evidence="2" type="ORF">B0H16DRAFT_1727517</name>
</gene>
<keyword evidence="3" id="KW-1185">Reference proteome</keyword>
<dbReference type="PANTHER" id="PTHR35871">
    <property type="entry name" value="EXPRESSED PROTEIN"/>
    <property type="match status" value="1"/>
</dbReference>
<feature type="region of interest" description="Disordered" evidence="1">
    <location>
        <begin position="164"/>
        <end position="187"/>
    </location>
</feature>
<accession>A0AAD7IIC5</accession>
<dbReference type="Proteomes" id="UP001215598">
    <property type="component" value="Unassembled WGS sequence"/>
</dbReference>
<comment type="caution">
    <text evidence="2">The sequence shown here is derived from an EMBL/GenBank/DDBJ whole genome shotgun (WGS) entry which is preliminary data.</text>
</comment>
<evidence type="ECO:0000256" key="1">
    <source>
        <dbReference type="SAM" id="MobiDB-lite"/>
    </source>
</evidence>
<sequence length="187" mass="20577">MIAENEKLVAELRLAITDLTTVIYPDNKASGDDYWNMEQMIKQLAITILIARRMFPIAIIHWVFDNSSAHGSLAKDALTTTKMKVNPGGKVPEMRDTIIPQSNLHGHGGEVQQMSFNKNLPANHPHKQFEGLPKGMKIILAERGYTTNGAGNILRGECKGCKAKKSRKPHLDGASADEETEVALTTT</sequence>
<organism evidence="2 3">
    <name type="scientific">Mycena metata</name>
    <dbReference type="NCBI Taxonomy" id="1033252"/>
    <lineage>
        <taxon>Eukaryota</taxon>
        <taxon>Fungi</taxon>
        <taxon>Dikarya</taxon>
        <taxon>Basidiomycota</taxon>
        <taxon>Agaricomycotina</taxon>
        <taxon>Agaricomycetes</taxon>
        <taxon>Agaricomycetidae</taxon>
        <taxon>Agaricales</taxon>
        <taxon>Marasmiineae</taxon>
        <taxon>Mycenaceae</taxon>
        <taxon>Mycena</taxon>
    </lineage>
</organism>